<name>A0A9W4SCZ1_9GLOM</name>
<comment type="caution">
    <text evidence="2">The sequence shown here is derived from an EMBL/GenBank/DDBJ whole genome shotgun (WGS) entry which is preliminary data.</text>
</comment>
<evidence type="ECO:0000313" key="3">
    <source>
        <dbReference type="Proteomes" id="UP001153678"/>
    </source>
</evidence>
<feature type="region of interest" description="Disordered" evidence="1">
    <location>
        <begin position="66"/>
        <end position="90"/>
    </location>
</feature>
<dbReference type="Proteomes" id="UP001153678">
    <property type="component" value="Unassembled WGS sequence"/>
</dbReference>
<feature type="compositionally biased region" description="Basic and acidic residues" evidence="1">
    <location>
        <begin position="80"/>
        <end position="90"/>
    </location>
</feature>
<evidence type="ECO:0000256" key="1">
    <source>
        <dbReference type="SAM" id="MobiDB-lite"/>
    </source>
</evidence>
<keyword evidence="3" id="KW-1185">Reference proteome</keyword>
<evidence type="ECO:0000313" key="2">
    <source>
        <dbReference type="EMBL" id="CAI2163824.1"/>
    </source>
</evidence>
<proteinExistence type="predicted"/>
<reference evidence="2" key="1">
    <citation type="submission" date="2022-08" db="EMBL/GenBank/DDBJ databases">
        <authorList>
            <person name="Kallberg Y."/>
            <person name="Tangrot J."/>
            <person name="Rosling A."/>
        </authorList>
    </citation>
    <scope>NUCLEOTIDE SEQUENCE</scope>
    <source>
        <strain evidence="2">Wild A</strain>
    </source>
</reference>
<dbReference type="EMBL" id="CAMKVN010000114">
    <property type="protein sequence ID" value="CAI2163824.1"/>
    <property type="molecule type" value="Genomic_DNA"/>
</dbReference>
<protein>
    <submittedName>
        <fullName evidence="2">2686_t:CDS:1</fullName>
    </submittedName>
</protein>
<dbReference type="AlphaFoldDB" id="A0A9W4SCZ1"/>
<organism evidence="2 3">
    <name type="scientific">Funneliformis geosporum</name>
    <dbReference type="NCBI Taxonomy" id="1117311"/>
    <lineage>
        <taxon>Eukaryota</taxon>
        <taxon>Fungi</taxon>
        <taxon>Fungi incertae sedis</taxon>
        <taxon>Mucoromycota</taxon>
        <taxon>Glomeromycotina</taxon>
        <taxon>Glomeromycetes</taxon>
        <taxon>Glomerales</taxon>
        <taxon>Glomeraceae</taxon>
        <taxon>Funneliformis</taxon>
    </lineage>
</organism>
<accession>A0A9W4SCZ1</accession>
<sequence>MLLLQLEELKNLPIQQLQHGSDDKDLFNYDKLLDMPEDENEVDLEDNSGDEEYIEENDYENEWEIRMDKGKNNEINCSDDNSKGENRNQN</sequence>
<gene>
    <name evidence="2" type="ORF">FWILDA_LOCUS1262</name>
</gene>